<evidence type="ECO:0000313" key="3">
    <source>
        <dbReference type="Proteomes" id="UP001189429"/>
    </source>
</evidence>
<feature type="region of interest" description="Disordered" evidence="1">
    <location>
        <begin position="100"/>
        <end position="147"/>
    </location>
</feature>
<evidence type="ECO:0000313" key="2">
    <source>
        <dbReference type="EMBL" id="CAK0872325.1"/>
    </source>
</evidence>
<reference evidence="2" key="1">
    <citation type="submission" date="2023-10" db="EMBL/GenBank/DDBJ databases">
        <authorList>
            <person name="Chen Y."/>
            <person name="Shah S."/>
            <person name="Dougan E. K."/>
            <person name="Thang M."/>
            <person name="Chan C."/>
        </authorList>
    </citation>
    <scope>NUCLEOTIDE SEQUENCE [LARGE SCALE GENOMIC DNA]</scope>
</reference>
<dbReference type="Proteomes" id="UP001189429">
    <property type="component" value="Unassembled WGS sequence"/>
</dbReference>
<organism evidence="2 3">
    <name type="scientific">Prorocentrum cordatum</name>
    <dbReference type="NCBI Taxonomy" id="2364126"/>
    <lineage>
        <taxon>Eukaryota</taxon>
        <taxon>Sar</taxon>
        <taxon>Alveolata</taxon>
        <taxon>Dinophyceae</taxon>
        <taxon>Prorocentrales</taxon>
        <taxon>Prorocentraceae</taxon>
        <taxon>Prorocentrum</taxon>
    </lineage>
</organism>
<protein>
    <submittedName>
        <fullName evidence="2">Uncharacterized protein</fullName>
    </submittedName>
</protein>
<proteinExistence type="predicted"/>
<keyword evidence="3" id="KW-1185">Reference proteome</keyword>
<feature type="compositionally biased region" description="Gly residues" evidence="1">
    <location>
        <begin position="104"/>
        <end position="115"/>
    </location>
</feature>
<gene>
    <name evidence="2" type="ORF">PCOR1329_LOCUS57824</name>
</gene>
<accession>A0ABN9VJT1</accession>
<dbReference type="EMBL" id="CAUYUJ010017159">
    <property type="protein sequence ID" value="CAK0872325.1"/>
    <property type="molecule type" value="Genomic_DNA"/>
</dbReference>
<feature type="compositionally biased region" description="Basic and acidic residues" evidence="1">
    <location>
        <begin position="124"/>
        <end position="134"/>
    </location>
</feature>
<evidence type="ECO:0000256" key="1">
    <source>
        <dbReference type="SAM" id="MobiDB-lite"/>
    </source>
</evidence>
<name>A0ABN9VJT1_9DINO</name>
<comment type="caution">
    <text evidence="2">The sequence shown here is derived from an EMBL/GenBank/DDBJ whole genome shotgun (WGS) entry which is preliminary data.</text>
</comment>
<feature type="region of interest" description="Disordered" evidence="1">
    <location>
        <begin position="1"/>
        <end position="36"/>
    </location>
</feature>
<sequence>MVAASGSADSGHRRNDAAAAPGLSGDPAGRTSSSAVSAARAGAVVGYVRRRHRFARLNPDRACYWGDNCQPLPLWAVCSPCSEENTDPWVIQRVTLLSLPSPGAGHGQFGRAGGGSEEEEEEETRQAGARDDGARGPQPGCQCSNRP</sequence>